<feature type="binding site" evidence="11">
    <location>
        <begin position="295"/>
        <end position="301"/>
    </location>
    <ligand>
        <name>S-adenosyl-L-methionine</name>
        <dbReference type="ChEBI" id="CHEBI:59789"/>
    </ligand>
</feature>
<dbReference type="InterPro" id="IPR049560">
    <property type="entry name" value="MeTrfase_RsmB-F_NOP2_cat"/>
</dbReference>
<keyword evidence="7" id="KW-0809">Transit peptide</keyword>
<evidence type="ECO:0000256" key="11">
    <source>
        <dbReference type="PROSITE-ProRule" id="PRU01023"/>
    </source>
</evidence>
<comment type="catalytic activity">
    <reaction evidence="10">
        <text>a cytidine in rRNA + S-adenosyl-L-methionine = a 5-methylcytidine in rRNA + S-adenosyl-L-homocysteine + H(+)</text>
        <dbReference type="Rhea" id="RHEA:61484"/>
        <dbReference type="Rhea" id="RHEA-COMP:15836"/>
        <dbReference type="Rhea" id="RHEA-COMP:15837"/>
        <dbReference type="ChEBI" id="CHEBI:15378"/>
        <dbReference type="ChEBI" id="CHEBI:57856"/>
        <dbReference type="ChEBI" id="CHEBI:59789"/>
        <dbReference type="ChEBI" id="CHEBI:74483"/>
        <dbReference type="ChEBI" id="CHEBI:82748"/>
    </reaction>
</comment>
<name>A0A833SDD2_9HYME</name>
<evidence type="ECO:0000256" key="7">
    <source>
        <dbReference type="ARBA" id="ARBA00022946"/>
    </source>
</evidence>
<dbReference type="GO" id="GO:0003723">
    <property type="term" value="F:RNA binding"/>
    <property type="evidence" value="ECO:0007669"/>
    <property type="project" value="UniProtKB-UniRule"/>
</dbReference>
<keyword evidence="6 11" id="KW-0694">RNA-binding</keyword>
<keyword evidence="5 11" id="KW-0949">S-adenosyl-L-methionine</keyword>
<evidence type="ECO:0000256" key="5">
    <source>
        <dbReference type="ARBA" id="ARBA00022691"/>
    </source>
</evidence>
<evidence type="ECO:0000256" key="8">
    <source>
        <dbReference type="ARBA" id="ARBA00023128"/>
    </source>
</evidence>
<dbReference type="Gene3D" id="6.20.240.40">
    <property type="match status" value="2"/>
</dbReference>
<dbReference type="EMBL" id="WNWW01000065">
    <property type="protein sequence ID" value="KAF3430370.1"/>
    <property type="molecule type" value="Genomic_DNA"/>
</dbReference>
<evidence type="ECO:0000256" key="6">
    <source>
        <dbReference type="ARBA" id="ARBA00022884"/>
    </source>
</evidence>
<evidence type="ECO:0000256" key="10">
    <source>
        <dbReference type="ARBA" id="ARBA00049302"/>
    </source>
</evidence>
<proteinExistence type="inferred from homology"/>
<evidence type="ECO:0000256" key="9">
    <source>
        <dbReference type="ARBA" id="ARBA00042050"/>
    </source>
</evidence>
<organism evidence="13 14">
    <name type="scientific">Frieseomelitta varia</name>
    <dbReference type="NCBI Taxonomy" id="561572"/>
    <lineage>
        <taxon>Eukaryota</taxon>
        <taxon>Metazoa</taxon>
        <taxon>Ecdysozoa</taxon>
        <taxon>Arthropoda</taxon>
        <taxon>Hexapoda</taxon>
        <taxon>Insecta</taxon>
        <taxon>Pterygota</taxon>
        <taxon>Neoptera</taxon>
        <taxon>Endopterygota</taxon>
        <taxon>Hymenoptera</taxon>
        <taxon>Apocrita</taxon>
        <taxon>Aculeata</taxon>
        <taxon>Apoidea</taxon>
        <taxon>Anthophila</taxon>
        <taxon>Apidae</taxon>
        <taxon>Frieseomelitta</taxon>
    </lineage>
</organism>
<keyword evidence="2" id="KW-0698">rRNA processing</keyword>
<evidence type="ECO:0000313" key="13">
    <source>
        <dbReference type="EMBL" id="KAF3430370.1"/>
    </source>
</evidence>
<evidence type="ECO:0000256" key="3">
    <source>
        <dbReference type="ARBA" id="ARBA00022603"/>
    </source>
</evidence>
<evidence type="ECO:0000256" key="2">
    <source>
        <dbReference type="ARBA" id="ARBA00022552"/>
    </source>
</evidence>
<keyword evidence="8" id="KW-0496">Mitochondrion</keyword>
<feature type="binding site" evidence="11">
    <location>
        <position position="318"/>
    </location>
    <ligand>
        <name>S-adenosyl-L-methionine</name>
        <dbReference type="ChEBI" id="CHEBI:59789"/>
    </ligand>
</feature>
<feature type="binding site" evidence="11">
    <location>
        <position position="351"/>
    </location>
    <ligand>
        <name>S-adenosyl-L-methionine</name>
        <dbReference type="ChEBI" id="CHEBI:59789"/>
    </ligand>
</feature>
<dbReference type="Proteomes" id="UP000655588">
    <property type="component" value="Unassembled WGS sequence"/>
</dbReference>
<protein>
    <recommendedName>
        <fullName evidence="9">NOL1/NOP2/Sun domain family member 4</fullName>
    </recommendedName>
</protein>
<dbReference type="InterPro" id="IPR029063">
    <property type="entry name" value="SAM-dependent_MTases_sf"/>
</dbReference>
<evidence type="ECO:0000313" key="14">
    <source>
        <dbReference type="Proteomes" id="UP000655588"/>
    </source>
</evidence>
<dbReference type="Gene3D" id="3.40.50.150">
    <property type="entry name" value="Vaccinia Virus protein VP39"/>
    <property type="match status" value="1"/>
</dbReference>
<comment type="caution">
    <text evidence="11">Lacks conserved residue(s) required for the propagation of feature annotation.</text>
</comment>
<dbReference type="Pfam" id="PF01189">
    <property type="entry name" value="Methyltr_RsmB-F"/>
    <property type="match status" value="1"/>
</dbReference>
<evidence type="ECO:0000256" key="1">
    <source>
        <dbReference type="ARBA" id="ARBA00004173"/>
    </source>
</evidence>
<dbReference type="GO" id="GO:0008173">
    <property type="term" value="F:RNA methyltransferase activity"/>
    <property type="evidence" value="ECO:0007669"/>
    <property type="project" value="InterPro"/>
</dbReference>
<dbReference type="InterPro" id="IPR023267">
    <property type="entry name" value="RCMT"/>
</dbReference>
<dbReference type="AlphaFoldDB" id="A0A833SDD2"/>
<comment type="subcellular location">
    <subcellularLocation>
        <location evidence="1">Mitochondrion</location>
    </subcellularLocation>
</comment>
<evidence type="ECO:0000259" key="12">
    <source>
        <dbReference type="PROSITE" id="PS51686"/>
    </source>
</evidence>
<comment type="similarity">
    <text evidence="11">Belongs to the class I-like SAM-binding methyltransferase superfamily. RsmB/NOP family.</text>
</comment>
<comment type="caution">
    <text evidence="13">The sequence shown here is derived from an EMBL/GenBank/DDBJ whole genome shotgun (WGS) entry which is preliminary data.</text>
</comment>
<feature type="domain" description="SAM-dependent MTase RsmB/NOP-type" evidence="12">
    <location>
        <begin position="188"/>
        <end position="377"/>
    </location>
</feature>
<accession>A0A833SDD2</accession>
<evidence type="ECO:0000256" key="4">
    <source>
        <dbReference type="ARBA" id="ARBA00022679"/>
    </source>
</evidence>
<keyword evidence="14" id="KW-1185">Reference proteome</keyword>
<dbReference type="PANTHER" id="PTHR22808">
    <property type="entry name" value="NCL1 YEAST -RELATED NOL1/NOP2/FMU SUN DOMAIN-CONTAINING"/>
    <property type="match status" value="1"/>
</dbReference>
<dbReference type="PANTHER" id="PTHR22808:SF3">
    <property type="entry name" value="5-METHYLCYTOSINE RRNA METHYLTRANSFERASE NSUN4"/>
    <property type="match status" value="1"/>
</dbReference>
<reference evidence="13" key="1">
    <citation type="submission" date="2019-11" db="EMBL/GenBank/DDBJ databases">
        <title>The nuclear and mitochondrial genomes of Frieseomelitta varia - a highly eusocial stingless bee (Meliponini) with a permanently sterile worker caste.</title>
        <authorList>
            <person name="Freitas F.C.P."/>
            <person name="Lourenco A.P."/>
            <person name="Nunes F.M.F."/>
            <person name="Paschoal A.R."/>
            <person name="Abreu F.C.P."/>
            <person name="Barbin F.O."/>
            <person name="Bataglia L."/>
            <person name="Cardoso-Junior C.A.M."/>
            <person name="Cervoni M.S."/>
            <person name="Silva S.R."/>
            <person name="Dalarmi F."/>
            <person name="Del Lama M.A."/>
            <person name="Depintor T.S."/>
            <person name="Ferreira K.M."/>
            <person name="Goria P.S."/>
            <person name="Jaskot M.C."/>
            <person name="Lago D.C."/>
            <person name="Luna-Lucena D."/>
            <person name="Moda L.M."/>
            <person name="Nascimento L."/>
            <person name="Pedrino M."/>
            <person name="Rabico F.O."/>
            <person name="Sanches F.C."/>
            <person name="Santos D.E."/>
            <person name="Santos C.G."/>
            <person name="Vieira J."/>
            <person name="Lopes T.F."/>
            <person name="Barchuk A.R."/>
            <person name="Hartfelder K."/>
            <person name="Simoes Z.L.P."/>
            <person name="Bitondi M.M.G."/>
            <person name="Pinheiro D.G."/>
        </authorList>
    </citation>
    <scope>NUCLEOTIDE SEQUENCE</scope>
    <source>
        <strain evidence="13">USP_RPSP 00005682</strain>
        <tissue evidence="13">Whole individual</tissue>
    </source>
</reference>
<keyword evidence="3 11" id="KW-0489">Methyltransferase</keyword>
<dbReference type="SUPFAM" id="SSF53335">
    <property type="entry name" value="S-adenosyl-L-methionine-dependent methyltransferases"/>
    <property type="match status" value="1"/>
</dbReference>
<sequence length="377" mass="43596">MAVLLNMLTLKQIVHVSARYAHKKIHWAKLKKLKTVRDKALEHFDEFYANVYGKKWPDIRAALLKEETKYMAVVNNFSDPDRVKSELELLGAINLRTLYNVHKENLDFFEAKRKAESQDEQNLEQVTTSEDQLAELQTIHPANRPNLFEALNAESTEFVNNDRQKHIELKSIDENLNEVELDTNRIVNSSLDLSMLQEYIPTTKIKGLDDWVLESDHYKFYDKASDFRINVEKESVLSFPEHLYVYTFERENYTRFPNPKKGSTGVSDYYLFDGGSILPVLALDIQFNDMVLDMCAAPGGKALTIFQTLMPRVLVANDVGQSRINRLKNVMNEYVSNICEGQNMLIITQQDGRSIDENGRYNKVSMFVQCFLLFNIL</sequence>
<dbReference type="PROSITE" id="PS51686">
    <property type="entry name" value="SAM_MT_RSMB_NOP"/>
    <property type="match status" value="1"/>
</dbReference>
<dbReference type="GO" id="GO:0005762">
    <property type="term" value="C:mitochondrial large ribosomal subunit"/>
    <property type="evidence" value="ECO:0007669"/>
    <property type="project" value="TreeGrafter"/>
</dbReference>
<dbReference type="GO" id="GO:0031167">
    <property type="term" value="P:rRNA methylation"/>
    <property type="evidence" value="ECO:0007669"/>
    <property type="project" value="TreeGrafter"/>
</dbReference>
<keyword evidence="4 11" id="KW-0808">Transferase</keyword>
<dbReference type="InterPro" id="IPR001678">
    <property type="entry name" value="MeTrfase_RsmB-F_NOP2_dom"/>
</dbReference>
<gene>
    <name evidence="13" type="ORF">E2986_10114</name>
</gene>